<evidence type="ECO:0000313" key="3">
    <source>
        <dbReference type="Proteomes" id="UP000005640"/>
    </source>
</evidence>
<dbReference type="Proteomes" id="UP000005640">
    <property type="component" value="Chromosome 10"/>
</dbReference>
<dbReference type="Bgee" id="ENSG00000196233">
    <property type="expression patterns" value="Expressed in secondary oocyte and 191 other cell types or tissues"/>
</dbReference>
<organism evidence="2 3">
    <name type="scientific">Homo sapiens</name>
    <name type="common">Human</name>
    <dbReference type="NCBI Taxonomy" id="9606"/>
    <lineage>
        <taxon>Eukaryota</taxon>
        <taxon>Metazoa</taxon>
        <taxon>Chordata</taxon>
        <taxon>Craniata</taxon>
        <taxon>Vertebrata</taxon>
        <taxon>Euteleostomi</taxon>
        <taxon>Mammalia</taxon>
        <taxon>Eutheria</taxon>
        <taxon>Euarchontoglires</taxon>
        <taxon>Primates</taxon>
        <taxon>Haplorrhini</taxon>
        <taxon>Catarrhini</taxon>
        <taxon>Hominidae</taxon>
        <taxon>Homo</taxon>
    </lineage>
</organism>
<evidence type="ECO:0000313" key="2">
    <source>
        <dbReference type="Ensembl" id="ENSP00000502111.1"/>
    </source>
</evidence>
<proteinExistence type="predicted"/>
<reference evidence="2" key="4">
    <citation type="submission" date="2025-08" db="UniProtKB">
        <authorList>
            <consortium name="Ensembl"/>
        </authorList>
    </citation>
    <scope>IDENTIFICATION</scope>
</reference>
<dbReference type="GeneTree" id="ENSGT00940000154965"/>
<dbReference type="Ensembl" id="ENST00000675125.1">
    <property type="protein sequence ID" value="ENSP00000502111.1"/>
    <property type="gene ID" value="ENSG00000196233.15"/>
</dbReference>
<gene>
    <name evidence="2" type="primary">LCOR</name>
</gene>
<dbReference type="EMBL" id="AL162502">
    <property type="status" value="NOT_ANNOTATED_CDS"/>
    <property type="molecule type" value="Genomic_DNA"/>
</dbReference>
<feature type="compositionally biased region" description="Gly residues" evidence="1">
    <location>
        <begin position="1"/>
        <end position="18"/>
    </location>
</feature>
<protein>
    <submittedName>
        <fullName evidence="2">Ligand dependent nuclear receptor corepressor</fullName>
    </submittedName>
</protein>
<name>A0A6Q8PG56_HUMAN</name>
<dbReference type="ExpressionAtlas" id="A0A6Q8PG56">
    <property type="expression patterns" value="baseline and differential"/>
</dbReference>
<dbReference type="AlphaFoldDB" id="A0A6Q8PG56"/>
<accession>A0A6Q8PG56</accession>
<dbReference type="EMBL" id="AL442123">
    <property type="status" value="NOT_ANNOTATED_CDS"/>
    <property type="molecule type" value="Genomic_DNA"/>
</dbReference>
<reference evidence="2 3" key="3">
    <citation type="journal article" date="2004" name="Nature">
        <title>Finishing the euchromatic sequence of the human genome.</title>
        <authorList>
            <consortium name="International Human Genome Sequencing Consortium"/>
        </authorList>
    </citation>
    <scope>NUCLEOTIDE SEQUENCE [LARGE SCALE GENOMIC DNA]</scope>
</reference>
<dbReference type="HGNC" id="HGNC:29503">
    <property type="gene designation" value="LCOR"/>
</dbReference>
<sequence>MAAGGSGCTSSAGGGGRGVNPRRTGRCGLKVFLKGCLDLHY</sequence>
<keyword evidence="3" id="KW-1185">Reference proteome</keyword>
<reference evidence="2" key="5">
    <citation type="submission" date="2025-09" db="UniProtKB">
        <authorList>
            <consortium name="Ensembl"/>
        </authorList>
    </citation>
    <scope>IDENTIFICATION</scope>
</reference>
<dbReference type="OpenTargets" id="ENSG00000196233"/>
<dbReference type="Ensembl" id="ENST00000675125.1">
    <property type="protein sequence ID" value="ENSP00000502111.1"/>
    <property type="gene ID" value="ENSG00000196233.14"/>
</dbReference>
<evidence type="ECO:0000256" key="1">
    <source>
        <dbReference type="SAM" id="MobiDB-lite"/>
    </source>
</evidence>
<reference evidence="2" key="2">
    <citation type="journal article" date="2004" name="Nature">
        <title>The DNA sequence and comparative analysis of human chromosome 10.</title>
        <authorList>
            <person name="Deloukas P."/>
            <person name="Earthrowl M.E."/>
            <person name="Grafham D.V."/>
            <person name="Rubenfield M."/>
            <person name="French L."/>
            <person name="Steward C.A."/>
            <person name="Sims S.K."/>
            <person name="Jones M.C."/>
            <person name="Searle S."/>
            <person name="Scott C."/>
            <person name="Howe K."/>
            <person name="Hunt S.E."/>
            <person name="Andrews T.D."/>
            <person name="Gilbert J.G."/>
            <person name="Swarbreck D."/>
            <person name="Ashurst J.L."/>
            <person name="Taylor A."/>
            <person name="Battles J."/>
            <person name="Bird C.P."/>
            <person name="Ainscough R."/>
            <person name="Almeida J.P."/>
            <person name="Ashwell R.I."/>
            <person name="Ambrose K.D."/>
            <person name="Babbage A.K."/>
            <person name="Bagguley C.L."/>
            <person name="Bailey J."/>
            <person name="Banerjee R."/>
            <person name="Bates K."/>
            <person name="Beasley H."/>
            <person name="Bray-Allen S."/>
            <person name="Brown A.J."/>
            <person name="Brown J.Y."/>
            <person name="Burford D.C."/>
            <person name="Burrill W."/>
            <person name="Burton J."/>
            <person name="Cahill P."/>
            <person name="Camire D."/>
            <person name="Carter N.P."/>
            <person name="Chapman J.C."/>
            <person name="Clark S.Y."/>
            <person name="Clarke G."/>
            <person name="Clee C.M."/>
            <person name="Clegg S."/>
            <person name="Corby N."/>
            <person name="Coulson A."/>
            <person name="Dhami P."/>
            <person name="Dutta I."/>
            <person name="Dunn M."/>
            <person name="Faulkner L."/>
            <person name="Frankish A."/>
            <person name="Frankland J.A."/>
            <person name="Garner P."/>
            <person name="Garnett J."/>
            <person name="Gribble S."/>
            <person name="Griffiths C."/>
            <person name="Grocock R."/>
            <person name="Gustafson E."/>
            <person name="Hammond S."/>
            <person name="Harley J.L."/>
            <person name="Hart E."/>
            <person name="Heath P.D."/>
            <person name="Ho T.P."/>
            <person name="Hopkins B."/>
            <person name="Horne J."/>
            <person name="Howden P.J."/>
            <person name="Huckle E."/>
            <person name="Hynds C."/>
            <person name="Johnson C."/>
            <person name="Johnson D."/>
            <person name="Kana A."/>
            <person name="Kay M."/>
            <person name="Kimberley A.M."/>
            <person name="Kershaw J.K."/>
            <person name="Kokkinaki M."/>
            <person name="Laird G.K."/>
            <person name="Lawlor S."/>
            <person name="Lee H.M."/>
            <person name="Leongamornlert D.A."/>
            <person name="Laird G."/>
            <person name="Lloyd C."/>
            <person name="Lloyd D.M."/>
            <person name="Loveland J."/>
            <person name="Lovell J."/>
            <person name="McLaren S."/>
            <person name="McLay K.E."/>
            <person name="McMurray A."/>
            <person name="Mashreghi-Mohammadi M."/>
            <person name="Matthews L."/>
            <person name="Milne S."/>
            <person name="Nickerson T."/>
            <person name="Nguyen M."/>
            <person name="Overton-Larty E."/>
            <person name="Palmer S.A."/>
            <person name="Pearce A.V."/>
            <person name="Peck A.I."/>
            <person name="Pelan S."/>
            <person name="Phillimore B."/>
            <person name="Porter K."/>
            <person name="Rice C.M."/>
            <person name="Rogosin A."/>
            <person name="Ross M.T."/>
            <person name="Sarafidou T."/>
            <person name="Sehra H.K."/>
            <person name="Shownkeen R."/>
            <person name="Skuce C.D."/>
            <person name="Smith M."/>
            <person name="Standring L."/>
            <person name="Sycamore N."/>
            <person name="Tester J."/>
            <person name="Thorpe A."/>
            <person name="Torcasso W."/>
            <person name="Tracey A."/>
            <person name="Tromans A."/>
            <person name="Tsolas J."/>
            <person name="Wall M."/>
            <person name="Walsh J."/>
            <person name="Wang H."/>
            <person name="Weinstock K."/>
            <person name="West A.P."/>
            <person name="Willey D.L."/>
            <person name="Whitehead S.L."/>
            <person name="Wilming L."/>
            <person name="Wray P.W."/>
            <person name="Young L."/>
            <person name="Chen Y."/>
            <person name="Lovering R.C."/>
            <person name="Moschonas N.K."/>
            <person name="Siebert R."/>
            <person name="Fechtel K."/>
            <person name="Bentley D."/>
            <person name="Durbin R."/>
            <person name="Hubbard T."/>
            <person name="Doucette-Stamm L."/>
            <person name="Beck S."/>
            <person name="Smith D.R."/>
            <person name="Rogers J."/>
        </authorList>
    </citation>
    <scope>NUCLEOTIDE SEQUENCE [LARGE SCALE GENOMIC DNA]</scope>
</reference>
<dbReference type="OrthoDB" id="9941983at2759"/>
<feature type="region of interest" description="Disordered" evidence="1">
    <location>
        <begin position="1"/>
        <end position="25"/>
    </location>
</feature>
<reference evidence="2 3" key="1">
    <citation type="journal article" date="2001" name="Nature">
        <title>Initial sequencing and analysis of the human genome.</title>
        <authorList>
            <consortium name="International Human Genome Sequencing Consortium"/>
            <person name="Lander E.S."/>
            <person name="Linton L.M."/>
            <person name="Birren B."/>
            <person name="Nusbaum C."/>
            <person name="Zody M.C."/>
            <person name="Baldwin J."/>
            <person name="Devon K."/>
            <person name="Dewar K."/>
            <person name="Doyle M."/>
            <person name="FitzHugh W."/>
            <person name="Funke R."/>
            <person name="Gage D."/>
            <person name="Harris K."/>
            <person name="Heaford A."/>
            <person name="Howland J."/>
            <person name="Kann L."/>
            <person name="Lehoczky J."/>
            <person name="LeVine R."/>
            <person name="McEwan P."/>
            <person name="McKernan K."/>
            <person name="Meldrim J."/>
            <person name="Mesirov J.P."/>
            <person name="Miranda C."/>
            <person name="Morris W."/>
            <person name="Naylor J."/>
            <person name="Raymond C."/>
            <person name="Rosetti M."/>
            <person name="Santos R."/>
            <person name="Sheridan A."/>
            <person name="Sougnez C."/>
            <person name="Stange-Thomann N."/>
            <person name="Stojanovic N."/>
            <person name="Subramanian A."/>
            <person name="Wyman D."/>
            <person name="Rogers J."/>
            <person name="Sulston J."/>
            <person name="Ainscough R."/>
            <person name="Beck S."/>
            <person name="Bentley D."/>
            <person name="Burton J."/>
            <person name="Clee C."/>
            <person name="Carter N."/>
            <person name="Coulson A."/>
            <person name="Deadman R."/>
            <person name="Deloukas P."/>
            <person name="Dunham A."/>
            <person name="Dunham I."/>
            <person name="Durbin R."/>
            <person name="French L."/>
            <person name="Grafham D."/>
            <person name="Gregory S."/>
            <person name="Hubbard T."/>
            <person name="Humphray S."/>
            <person name="Hunt A."/>
            <person name="Jones M."/>
            <person name="Lloyd C."/>
            <person name="McMurray A."/>
            <person name="Matthews L."/>
            <person name="Mercer S."/>
            <person name="Milne S."/>
            <person name="Mullikin J.C."/>
            <person name="Mungall A."/>
            <person name="Plumb R."/>
            <person name="Ross M."/>
            <person name="Shownkeen R."/>
            <person name="Sims S."/>
            <person name="Waterston R.H."/>
            <person name="Wilson R.K."/>
            <person name="Hillier L.W."/>
            <person name="McPherson J.D."/>
            <person name="Marra M.A."/>
            <person name="Mardis E.R."/>
            <person name="Fulton L.A."/>
            <person name="Chinwalla A.T."/>
            <person name="Pepin K.H."/>
            <person name="Gish W.R."/>
            <person name="Chissoe S.L."/>
            <person name="Wendl M.C."/>
            <person name="Delehaunty K.D."/>
            <person name="Miner T.L."/>
            <person name="Delehaunty A."/>
            <person name="Kramer J.B."/>
            <person name="Cook L.L."/>
            <person name="Fulton R.S."/>
            <person name="Johnson D.L."/>
            <person name="Minx P.J."/>
            <person name="Clifton S.W."/>
            <person name="Hawkins T."/>
            <person name="Branscomb E."/>
            <person name="Predki P."/>
            <person name="Richardson P."/>
            <person name="Wenning S."/>
            <person name="Slezak T."/>
            <person name="Doggett N."/>
            <person name="Cheng J.F."/>
            <person name="Olsen A."/>
            <person name="Lucas S."/>
            <person name="Elkin C."/>
            <person name="Uberbacher E."/>
            <person name="Frazier M."/>
            <person name="Gibbs R.A."/>
            <person name="Muzny D.M."/>
            <person name="Scherer S.E."/>
            <person name="Bouck J.B."/>
            <person name="Sodergren E.J."/>
            <person name="Worley K.C."/>
            <person name="Rives C.M."/>
            <person name="Gorrell J.H."/>
            <person name="Metzker M.L."/>
            <person name="Naylor S.L."/>
            <person name="Kucherlapati R.S."/>
            <person name="Nelson D.L."/>
            <person name="Weinstock G.M."/>
            <person name="Sakaki Y."/>
            <person name="Fujiyama A."/>
            <person name="Hattori M."/>
            <person name="Yada T."/>
            <person name="Toyoda A."/>
            <person name="Itoh T."/>
            <person name="Kawagoe C."/>
            <person name="Watanabe H."/>
            <person name="Totoki Y."/>
            <person name="Taylor T."/>
            <person name="Weissenbach J."/>
            <person name="Heilig R."/>
            <person name="Saurin W."/>
            <person name="Artiguenave F."/>
            <person name="Brottier P."/>
            <person name="Bruls T."/>
            <person name="Pelletier E."/>
            <person name="Robert C."/>
            <person name="Wincker P."/>
            <person name="Smith D.R."/>
            <person name="Doucette-Stamm L."/>
            <person name="Rubenfield M."/>
            <person name="Weinstock K."/>
            <person name="Lee H.M."/>
            <person name="Dubois J."/>
            <person name="Rosenthal A."/>
            <person name="Platzer M."/>
            <person name="Nyakatura G."/>
            <person name="Taudien S."/>
            <person name="Rump A."/>
            <person name="Yang H."/>
            <person name="Yu J."/>
            <person name="Wang J."/>
            <person name="Huang G."/>
            <person name="Gu J."/>
            <person name="Hood L."/>
            <person name="Rowen L."/>
            <person name="Madan A."/>
            <person name="Qin S."/>
            <person name="Davis R.W."/>
            <person name="Federspiel N.A."/>
            <person name="Abola A.P."/>
            <person name="Proctor M.J."/>
            <person name="Myers R.M."/>
            <person name="Schmutz J."/>
            <person name="Dickson M."/>
            <person name="Grimwood J."/>
            <person name="Cox D.R."/>
            <person name="Olson M.V."/>
            <person name="Kaul R."/>
            <person name="Raymond C."/>
            <person name="Shimizu N."/>
            <person name="Kawasaki K."/>
            <person name="Minoshima S."/>
            <person name="Evans G.A."/>
            <person name="Athanasiou M."/>
            <person name="Schultz R."/>
            <person name="Roe B.A."/>
            <person name="Chen F."/>
            <person name="Pan H."/>
            <person name="Ramser J."/>
            <person name="Lehrach H."/>
            <person name="Reinhardt R."/>
            <person name="McCombie W.R."/>
            <person name="de la Bastide M."/>
            <person name="Dedhia N."/>
            <person name="Blocker H."/>
            <person name="Hornischer K."/>
            <person name="Nordsiek G."/>
            <person name="Agarwala R."/>
            <person name="Aravind L."/>
            <person name="Bailey J.A."/>
            <person name="Bateman A."/>
            <person name="Batzoglou S."/>
            <person name="Birney E."/>
            <person name="Bork P."/>
            <person name="Brown D.G."/>
            <person name="Burge C.B."/>
            <person name="Cerutti L."/>
            <person name="Chen H.C."/>
            <person name="Church D."/>
            <person name="Clamp M."/>
            <person name="Copley R.R."/>
            <person name="Doerks T."/>
            <person name="Eddy S.R."/>
            <person name="Eichler E.E."/>
            <person name="Furey T.S."/>
            <person name="Galagan J."/>
            <person name="Gilbert J.G."/>
            <person name="Harmon C."/>
            <person name="Hayashizaki Y."/>
            <person name="Haussler D."/>
            <person name="Hermjakob H."/>
            <person name="Hokamp K."/>
            <person name="Jang W."/>
            <person name="Johnson L.S."/>
            <person name="Jones T.A."/>
            <person name="Kasif S."/>
            <person name="Kaspryzk A."/>
            <person name="Kennedy S."/>
            <person name="Kent W.J."/>
            <person name="Kitts P."/>
            <person name="Koonin E.V."/>
            <person name="Korf I."/>
            <person name="Kulp D."/>
            <person name="Lancet D."/>
            <person name="Lowe T.M."/>
            <person name="McLysaght A."/>
            <person name="Mikkelsen T."/>
            <person name="Moran J.V."/>
            <person name="Mulder N."/>
            <person name="Pollara V.J."/>
            <person name="Ponting C.P."/>
            <person name="Schuler G."/>
            <person name="Schultz J."/>
            <person name="Slater G."/>
            <person name="Smit A.F."/>
            <person name="Stupka E."/>
            <person name="Szustakowski J."/>
            <person name="Thierry-Mieg D."/>
            <person name="Thierry-Mieg J."/>
            <person name="Wagner L."/>
            <person name="Wallis J."/>
            <person name="Wheeler R."/>
            <person name="Williams A."/>
            <person name="Wolf Y.I."/>
            <person name="Wolfe K.H."/>
            <person name="Yang S.P."/>
            <person name="Yeh R.F."/>
            <person name="Collins F."/>
            <person name="Guyer M.S."/>
            <person name="Peterson J."/>
            <person name="Felsenfeld A."/>
            <person name="Wetterstrand K.A."/>
            <person name="Patrinos A."/>
            <person name="Morgan M.J."/>
            <person name="de Jong P."/>
            <person name="Catanese J.J."/>
            <person name="Osoegawa K."/>
            <person name="Shizuya H."/>
            <person name="Choi S."/>
            <person name="Chen Y.J."/>
        </authorList>
    </citation>
    <scope>NUCLEOTIDE SEQUENCE [LARGE SCALE GENOMIC DNA]</scope>
</reference>